<dbReference type="EMBL" id="JBEFKJ010000021">
    <property type="protein sequence ID" value="KAL2040446.1"/>
    <property type="molecule type" value="Genomic_DNA"/>
</dbReference>
<name>A0ABR4A6B4_9LECA</name>
<protein>
    <submittedName>
        <fullName evidence="1">Uncharacterized protein</fullName>
    </submittedName>
</protein>
<gene>
    <name evidence="1" type="ORF">N7G274_006889</name>
</gene>
<dbReference type="Proteomes" id="UP001590950">
    <property type="component" value="Unassembled WGS sequence"/>
</dbReference>
<evidence type="ECO:0000313" key="2">
    <source>
        <dbReference type="Proteomes" id="UP001590950"/>
    </source>
</evidence>
<organism evidence="1 2">
    <name type="scientific">Stereocaulon virgatum</name>
    <dbReference type="NCBI Taxonomy" id="373712"/>
    <lineage>
        <taxon>Eukaryota</taxon>
        <taxon>Fungi</taxon>
        <taxon>Dikarya</taxon>
        <taxon>Ascomycota</taxon>
        <taxon>Pezizomycotina</taxon>
        <taxon>Lecanoromycetes</taxon>
        <taxon>OSLEUM clade</taxon>
        <taxon>Lecanoromycetidae</taxon>
        <taxon>Lecanorales</taxon>
        <taxon>Lecanorineae</taxon>
        <taxon>Stereocaulaceae</taxon>
        <taxon>Stereocaulon</taxon>
    </lineage>
</organism>
<reference evidence="1 2" key="1">
    <citation type="submission" date="2024-09" db="EMBL/GenBank/DDBJ databases">
        <title>Rethinking Asexuality: The Enigmatic Case of Functional Sexual Genes in Lepraria (Stereocaulaceae).</title>
        <authorList>
            <person name="Doellman M."/>
            <person name="Sun Y."/>
            <person name="Barcenas-Pena A."/>
            <person name="Lumbsch H.T."/>
            <person name="Grewe F."/>
        </authorList>
    </citation>
    <scope>NUCLEOTIDE SEQUENCE [LARGE SCALE GENOMIC DNA]</scope>
    <source>
        <strain evidence="1 2">Mercado 3170</strain>
    </source>
</reference>
<accession>A0ABR4A6B4</accession>
<sequence length="77" mass="7918">MPTGTPMPTAVLPSVESPDEGLSVLAGLVDVDVHDCSVDDVEGAAEVNGYPLLLSEVCIIGKFWDAALVVEPGSPQP</sequence>
<proteinExistence type="predicted"/>
<evidence type="ECO:0000313" key="1">
    <source>
        <dbReference type="EMBL" id="KAL2040446.1"/>
    </source>
</evidence>
<comment type="caution">
    <text evidence="1">The sequence shown here is derived from an EMBL/GenBank/DDBJ whole genome shotgun (WGS) entry which is preliminary data.</text>
</comment>
<keyword evidence="2" id="KW-1185">Reference proteome</keyword>